<evidence type="ECO:0000313" key="4">
    <source>
        <dbReference type="EMBL" id="ETW98692.1"/>
    </source>
</evidence>
<accession>W4LL32</accession>
<dbReference type="InterPro" id="IPR006015">
    <property type="entry name" value="Universal_stress_UspA"/>
</dbReference>
<evidence type="ECO:0000259" key="3">
    <source>
        <dbReference type="Pfam" id="PF00582"/>
    </source>
</evidence>
<dbReference type="InterPro" id="IPR014729">
    <property type="entry name" value="Rossmann-like_a/b/a_fold"/>
</dbReference>
<name>W4LL32_ENTF1</name>
<proteinExistence type="inferred from homology"/>
<evidence type="ECO:0000256" key="1">
    <source>
        <dbReference type="ARBA" id="ARBA00008791"/>
    </source>
</evidence>
<dbReference type="PANTHER" id="PTHR46268">
    <property type="entry name" value="STRESS RESPONSE PROTEIN NHAX"/>
    <property type="match status" value="1"/>
</dbReference>
<evidence type="ECO:0000256" key="2">
    <source>
        <dbReference type="SAM" id="Coils"/>
    </source>
</evidence>
<gene>
    <name evidence="4" type="ORF">ETSY1_17750</name>
</gene>
<evidence type="ECO:0000313" key="5">
    <source>
        <dbReference type="Proteomes" id="UP000019141"/>
    </source>
</evidence>
<dbReference type="PANTHER" id="PTHR46268:SF6">
    <property type="entry name" value="UNIVERSAL STRESS PROTEIN UP12"/>
    <property type="match status" value="1"/>
</dbReference>
<organism evidence="4 5">
    <name type="scientific">Entotheonella factor</name>
    <dbReference type="NCBI Taxonomy" id="1429438"/>
    <lineage>
        <taxon>Bacteria</taxon>
        <taxon>Pseudomonadati</taxon>
        <taxon>Nitrospinota/Tectimicrobiota group</taxon>
        <taxon>Candidatus Tectimicrobiota</taxon>
        <taxon>Candidatus Entotheonellia</taxon>
        <taxon>Candidatus Entotheonellales</taxon>
        <taxon>Candidatus Entotheonellaceae</taxon>
        <taxon>Candidatus Entotheonella</taxon>
    </lineage>
</organism>
<dbReference type="EMBL" id="AZHW01000529">
    <property type="protein sequence ID" value="ETW98692.1"/>
    <property type="molecule type" value="Genomic_DNA"/>
</dbReference>
<sequence>MAEYRDYLGDKFQLAERAREDIYFRKLDQELIEKLRQKAEQEADKAELVESTSKGFSSVLIPVDFSSYALQALAKAADIAAHFGSQLTVLYVIHPDTGTLAVAKHLKLPSSSNEADDTIGTMIDEQRNRAYAALEAFLPPRLAQHPIELRVVFGRPFERIVETAVQSESDLIIMGTHGRTGITRVALGSVTERVVRLAPCPVLTVKAPMDETDSWLKEFYETFLGIQTEL</sequence>
<reference evidence="4 5" key="1">
    <citation type="journal article" date="2014" name="Nature">
        <title>An environmental bacterial taxon with a large and distinct metabolic repertoire.</title>
        <authorList>
            <person name="Wilson M.C."/>
            <person name="Mori T."/>
            <person name="Ruckert C."/>
            <person name="Uria A.R."/>
            <person name="Helf M.J."/>
            <person name="Takada K."/>
            <person name="Gernert C."/>
            <person name="Steffens U.A."/>
            <person name="Heycke N."/>
            <person name="Schmitt S."/>
            <person name="Rinke C."/>
            <person name="Helfrich E.J."/>
            <person name="Brachmann A.O."/>
            <person name="Gurgui C."/>
            <person name="Wakimoto T."/>
            <person name="Kracht M."/>
            <person name="Crusemann M."/>
            <person name="Hentschel U."/>
            <person name="Abe I."/>
            <person name="Matsunaga S."/>
            <person name="Kalinowski J."/>
            <person name="Takeyama H."/>
            <person name="Piel J."/>
        </authorList>
    </citation>
    <scope>NUCLEOTIDE SEQUENCE [LARGE SCALE GENOMIC DNA]</scope>
    <source>
        <strain evidence="5">TSY1</strain>
    </source>
</reference>
<comment type="similarity">
    <text evidence="1">Belongs to the universal stress protein A family.</text>
</comment>
<feature type="coiled-coil region" evidence="2">
    <location>
        <begin position="24"/>
        <end position="52"/>
    </location>
</feature>
<dbReference type="InterPro" id="IPR006016">
    <property type="entry name" value="UspA"/>
</dbReference>
<dbReference type="PRINTS" id="PR01438">
    <property type="entry name" value="UNVRSLSTRESS"/>
</dbReference>
<comment type="caution">
    <text evidence="4">The sequence shown here is derived from an EMBL/GenBank/DDBJ whole genome shotgun (WGS) entry which is preliminary data.</text>
</comment>
<dbReference type="SUPFAM" id="SSF52402">
    <property type="entry name" value="Adenine nucleotide alpha hydrolases-like"/>
    <property type="match status" value="1"/>
</dbReference>
<feature type="domain" description="UspA" evidence="3">
    <location>
        <begin position="57"/>
        <end position="206"/>
    </location>
</feature>
<dbReference type="Gene3D" id="1.20.5.500">
    <property type="entry name" value="Single helix bin"/>
    <property type="match status" value="1"/>
</dbReference>
<dbReference type="AlphaFoldDB" id="W4LL32"/>
<keyword evidence="2" id="KW-0175">Coiled coil</keyword>
<keyword evidence="5" id="KW-1185">Reference proteome</keyword>
<dbReference type="Pfam" id="PF00582">
    <property type="entry name" value="Usp"/>
    <property type="match status" value="1"/>
</dbReference>
<dbReference type="Proteomes" id="UP000019141">
    <property type="component" value="Unassembled WGS sequence"/>
</dbReference>
<dbReference type="HOGENOM" id="CLU_049301_11_0_7"/>
<dbReference type="CDD" id="cd00293">
    <property type="entry name" value="USP-like"/>
    <property type="match status" value="1"/>
</dbReference>
<protein>
    <submittedName>
        <fullName evidence="4">Universal stress protein UspA</fullName>
    </submittedName>
</protein>
<dbReference type="Gene3D" id="3.40.50.620">
    <property type="entry name" value="HUPs"/>
    <property type="match status" value="1"/>
</dbReference>